<protein>
    <submittedName>
        <fullName evidence="1">Uncharacterized protein</fullName>
    </submittedName>
</protein>
<dbReference type="GeneID" id="29061646"/>
<name>A0A1B2ICD3_9CAUD</name>
<dbReference type="EMBL" id="KX397367">
    <property type="protein sequence ID" value="ANZ48892.1"/>
    <property type="molecule type" value="Genomic_DNA"/>
</dbReference>
<proteinExistence type="predicted"/>
<dbReference type="OrthoDB" id="23963at10239"/>
<dbReference type="RefSeq" id="YP_009278354.1">
    <property type="nucleotide sequence ID" value="NC_031007.1"/>
</dbReference>
<gene>
    <name evidence="1" type="ORF">EARLPHILLIPIV_42</name>
</gene>
<reference evidence="2" key="1">
    <citation type="submission" date="2016-06" db="EMBL/GenBank/DDBJ databases">
        <authorList>
            <person name="Berg J.A."/>
            <person name="Buchanan A.L."/>
            <person name="Choi M.C."/>
            <person name="Sharma R."/>
            <person name="Tatlow P."/>
            <person name="Allen R.C."/>
            <person name="Bloomfield T.J."/>
            <person name="Buhler B."/>
            <person name="Bybee R.N."/>
            <person name="Duncan S."/>
            <person name="Fuhriman D.A."/>
            <person name="Harris N."/>
            <person name="Hilton J.A."/>
            <person name="Hurst E."/>
            <person name="James B.D."/>
            <person name="Knabe B.K."/>
            <person name="Pollock S.V."/>
            <person name="Ririe D.B."/>
            <person name="Rogers S.L."/>
            <person name="Stephenson M.B."/>
            <person name="Thompson S.E."/>
            <person name="Usher B.K."/>
            <person name="Ward A.T."/>
            <person name="Webb C.J."/>
            <person name="Wells M.J."/>
            <person name="Wright C.K."/>
            <person name="Breakwell D.P."/>
            <person name="Hope S."/>
            <person name="Grose J.H."/>
        </authorList>
    </citation>
    <scope>NUCLEOTIDE SEQUENCE [LARGE SCALE GENOMIC DNA]</scope>
</reference>
<evidence type="ECO:0000313" key="1">
    <source>
        <dbReference type="EMBL" id="ANZ48892.1"/>
    </source>
</evidence>
<sequence>MASYDASLGLDTGRFHVAMSSQEDPLANSLYQIWVETFIREDVYKYLGLNFQQFLDQPRWIIDMQLKSIKRRHQDESALATEIQNSLPKD</sequence>
<organism evidence="1 2">
    <name type="scientific">Erwinia phage vB_EamM_EarlPhillipIV</name>
    <dbReference type="NCBI Taxonomy" id="1883372"/>
    <lineage>
        <taxon>Viruses</taxon>
        <taxon>Duplodnaviria</taxon>
        <taxon>Heunggongvirae</taxon>
        <taxon>Uroviricota</taxon>
        <taxon>Caudoviricetes</taxon>
        <taxon>Chimalliviridae</taxon>
        <taxon>Derbicusvirus</taxon>
        <taxon>Derbicusvirus derbicus</taxon>
    </lineage>
</organism>
<evidence type="ECO:0000313" key="2">
    <source>
        <dbReference type="Proteomes" id="UP000201594"/>
    </source>
</evidence>
<dbReference type="KEGG" id="vg:29061646"/>
<accession>A0A1B2ICD3</accession>
<dbReference type="Proteomes" id="UP000201594">
    <property type="component" value="Segment"/>
</dbReference>